<keyword evidence="11" id="KW-1185">Reference proteome</keyword>
<keyword evidence="4" id="KW-0496">Mitochondrion</keyword>
<evidence type="ECO:0000313" key="11">
    <source>
        <dbReference type="Proteomes" id="UP000261500"/>
    </source>
</evidence>
<dbReference type="HAMAP" id="MF_00508">
    <property type="entry name" value="Ribosomal_uS10"/>
    <property type="match status" value="1"/>
</dbReference>
<evidence type="ECO:0000256" key="3">
    <source>
        <dbReference type="ARBA" id="ARBA00022980"/>
    </source>
</evidence>
<dbReference type="Proteomes" id="UP000261500">
    <property type="component" value="Unplaced"/>
</dbReference>
<feature type="region of interest" description="Disordered" evidence="8">
    <location>
        <begin position="106"/>
        <end position="126"/>
    </location>
</feature>
<dbReference type="SUPFAM" id="SSF54999">
    <property type="entry name" value="Ribosomal protein S10"/>
    <property type="match status" value="1"/>
</dbReference>
<evidence type="ECO:0000256" key="2">
    <source>
        <dbReference type="ARBA" id="ARBA00007102"/>
    </source>
</evidence>
<dbReference type="InterPro" id="IPR036838">
    <property type="entry name" value="Ribosomal_uS10_dom_sf"/>
</dbReference>
<proteinExistence type="inferred from homology"/>
<evidence type="ECO:0000256" key="4">
    <source>
        <dbReference type="ARBA" id="ARBA00023128"/>
    </source>
</evidence>
<organism evidence="10 11">
    <name type="scientific">Poecilia latipinna</name>
    <name type="common">sailfin molly</name>
    <dbReference type="NCBI Taxonomy" id="48699"/>
    <lineage>
        <taxon>Eukaryota</taxon>
        <taxon>Metazoa</taxon>
        <taxon>Chordata</taxon>
        <taxon>Craniata</taxon>
        <taxon>Vertebrata</taxon>
        <taxon>Euteleostomi</taxon>
        <taxon>Actinopterygii</taxon>
        <taxon>Neopterygii</taxon>
        <taxon>Teleostei</taxon>
        <taxon>Neoteleostei</taxon>
        <taxon>Acanthomorphata</taxon>
        <taxon>Ovalentaria</taxon>
        <taxon>Atherinomorphae</taxon>
        <taxon>Cyprinodontiformes</taxon>
        <taxon>Poeciliidae</taxon>
        <taxon>Poeciliinae</taxon>
        <taxon>Poecilia</taxon>
    </lineage>
</organism>
<dbReference type="GO" id="GO:0005763">
    <property type="term" value="C:mitochondrial small ribosomal subunit"/>
    <property type="evidence" value="ECO:0007669"/>
    <property type="project" value="InterPro"/>
</dbReference>
<comment type="similarity">
    <text evidence="2">Belongs to the universal ribosomal protein uS10 family.</text>
</comment>
<dbReference type="FunFam" id="3.30.70.600:FF:000005">
    <property type="entry name" value="28S ribosomal protein S10, mitochondrial"/>
    <property type="match status" value="1"/>
</dbReference>
<dbReference type="Pfam" id="PF00338">
    <property type="entry name" value="Ribosomal_S10"/>
    <property type="match status" value="1"/>
</dbReference>
<sequence>MSAAEQKETSKPSCIFHTQKQACSTRRRLQLVRVTFFFKRVWFRRSWSSSFVPECAWERRRRVSSSISCQPAGEQLLPGTSSRQPVCFFKLPRGLWRGLLGDTEQQMSSRRNDQMKQKQKPNPRKKEITVTDEPDTLFQKVVVLVKAHDRAVLDSYEFFATMAAKELGITMGKVFEPPKDIERLTLLKSVHIYKKHRVQYEMRTHYRSIELLHVTGCTAQVYLEYIQRNLPEGVAMEVTKTAMEKIPDHILEPMWKDHPIDDKSSK</sequence>
<dbReference type="GO" id="GO:0003735">
    <property type="term" value="F:structural constituent of ribosome"/>
    <property type="evidence" value="ECO:0007669"/>
    <property type="project" value="InterPro"/>
</dbReference>
<dbReference type="PANTHER" id="PTHR13334">
    <property type="entry name" value="MITOCHONDRIAL 28S RIBOSOMAL PROTEIN S10"/>
    <property type="match status" value="1"/>
</dbReference>
<dbReference type="AlphaFoldDB" id="A0A3B3W1E9"/>
<evidence type="ECO:0000256" key="5">
    <source>
        <dbReference type="ARBA" id="ARBA00023274"/>
    </source>
</evidence>
<keyword evidence="3" id="KW-0689">Ribosomal protein</keyword>
<keyword evidence="5" id="KW-0687">Ribonucleoprotein</keyword>
<comment type="subcellular location">
    <subcellularLocation>
        <location evidence="1">Mitochondrion</location>
    </subcellularLocation>
</comment>
<dbReference type="GeneTree" id="ENSGT00390000009045"/>
<dbReference type="PANTHER" id="PTHR13334:SF4">
    <property type="entry name" value="SMALL RIBOSOMAL SUBUNIT PROTEIN US10M"/>
    <property type="match status" value="1"/>
</dbReference>
<accession>A0A3B3W1E9</accession>
<dbReference type="InterPro" id="IPR027486">
    <property type="entry name" value="Ribosomal_uS10_dom"/>
</dbReference>
<dbReference type="STRING" id="48699.ENSPLAP00000031203"/>
<dbReference type="GO" id="GO:0006412">
    <property type="term" value="P:translation"/>
    <property type="evidence" value="ECO:0007669"/>
    <property type="project" value="InterPro"/>
</dbReference>
<evidence type="ECO:0000256" key="6">
    <source>
        <dbReference type="ARBA" id="ARBA00035261"/>
    </source>
</evidence>
<reference evidence="10" key="2">
    <citation type="submission" date="2025-09" db="UniProtKB">
        <authorList>
            <consortium name="Ensembl"/>
        </authorList>
    </citation>
    <scope>IDENTIFICATION</scope>
</reference>
<dbReference type="InterPro" id="IPR001848">
    <property type="entry name" value="Ribosomal_uS10"/>
</dbReference>
<reference evidence="10" key="1">
    <citation type="submission" date="2025-08" db="UniProtKB">
        <authorList>
            <consortium name="Ensembl"/>
        </authorList>
    </citation>
    <scope>IDENTIFICATION</scope>
</reference>
<feature type="domain" description="Small ribosomal subunit protein uS10" evidence="9">
    <location>
        <begin position="142"/>
        <end position="239"/>
    </location>
</feature>
<protein>
    <recommendedName>
        <fullName evidence="6">Small ribosomal subunit protein uS10m</fullName>
    </recommendedName>
    <alternativeName>
        <fullName evidence="7">28S ribosomal protein S10, mitochondrial</fullName>
    </alternativeName>
</protein>
<evidence type="ECO:0000256" key="1">
    <source>
        <dbReference type="ARBA" id="ARBA00004173"/>
    </source>
</evidence>
<dbReference type="SMART" id="SM01403">
    <property type="entry name" value="Ribosomal_S10"/>
    <property type="match status" value="1"/>
</dbReference>
<evidence type="ECO:0000256" key="7">
    <source>
        <dbReference type="ARBA" id="ARBA00035544"/>
    </source>
</evidence>
<dbReference type="Gene3D" id="3.30.70.600">
    <property type="entry name" value="Ribosomal protein S10 domain"/>
    <property type="match status" value="1"/>
</dbReference>
<evidence type="ECO:0000259" key="9">
    <source>
        <dbReference type="SMART" id="SM01403"/>
    </source>
</evidence>
<dbReference type="InterPro" id="IPR040055">
    <property type="entry name" value="Ribosomal_uS10m"/>
</dbReference>
<evidence type="ECO:0000256" key="8">
    <source>
        <dbReference type="SAM" id="MobiDB-lite"/>
    </source>
</evidence>
<dbReference type="Ensembl" id="ENSPLAT00000027871.1">
    <property type="protein sequence ID" value="ENSPLAP00000031203.1"/>
    <property type="gene ID" value="ENSPLAG00000023045.1"/>
</dbReference>
<name>A0A3B3W1E9_9TELE</name>
<evidence type="ECO:0000313" key="10">
    <source>
        <dbReference type="Ensembl" id="ENSPLAP00000031203.1"/>
    </source>
</evidence>